<feature type="compositionally biased region" description="Low complexity" evidence="1">
    <location>
        <begin position="230"/>
        <end position="242"/>
    </location>
</feature>
<proteinExistence type="predicted"/>
<evidence type="ECO:0000256" key="1">
    <source>
        <dbReference type="SAM" id="MobiDB-lite"/>
    </source>
</evidence>
<dbReference type="EMBL" id="CADEBD010000857">
    <property type="protein sequence ID" value="CAB3260618.1"/>
    <property type="molecule type" value="Genomic_DNA"/>
</dbReference>
<organism evidence="2 3">
    <name type="scientific">Arctia plantaginis</name>
    <name type="common">Wood tiger moth</name>
    <name type="synonym">Phalaena plantaginis</name>
    <dbReference type="NCBI Taxonomy" id="874455"/>
    <lineage>
        <taxon>Eukaryota</taxon>
        <taxon>Metazoa</taxon>
        <taxon>Ecdysozoa</taxon>
        <taxon>Arthropoda</taxon>
        <taxon>Hexapoda</taxon>
        <taxon>Insecta</taxon>
        <taxon>Pterygota</taxon>
        <taxon>Neoptera</taxon>
        <taxon>Endopterygota</taxon>
        <taxon>Lepidoptera</taxon>
        <taxon>Glossata</taxon>
        <taxon>Ditrysia</taxon>
        <taxon>Noctuoidea</taxon>
        <taxon>Erebidae</taxon>
        <taxon>Arctiinae</taxon>
        <taxon>Arctia</taxon>
    </lineage>
</organism>
<evidence type="ECO:0000313" key="3">
    <source>
        <dbReference type="Proteomes" id="UP000494256"/>
    </source>
</evidence>
<accession>A0A8S1BCW5</accession>
<name>A0A8S1BCW5_ARCPL</name>
<sequence length="562" mass="64441">MSRQKNKTIDDNNIFDFTDILGRPTWLHDELPPAVEIIELNSSNEEISPREPNRDGRRHAWSYVNNEEMQQIENSYKINELARERRRLQNARHHTIGTYTSLEPNVRDNGVNTENNYDLHHSKIHNNSNTRIGDKLVYNRNVNCFGMTSNDLVSSDNSSDGQYADVEVITTADVVMSGGNDWDQCSNNFYNEEIITYDTDLDQETRTIWIYSFKNKHLLRDDDFEEVPSDKSCSSSNSTDSSGEQTNDTSRRIGSPIPGTYIPRLDLTLVPRLSTVMEISERNIEPTPEKSIKSVKSTSRKLKVHSNNWCVSETTKEGGKRVGKHEKSTSIINWMSLSPRDRRRLLKHKSVSDSWVESFFNLSEEKDNKVGKVLQNDDDGEDGVKLQVDVEVHVDNEANGDTCQRKPNSAKNAVKANTDDMSSINKIKYADAANEELPRDRGDNNVKLVAPVIHLTSTLRKSEITHPIENLESPEWIHERDEKETSVFDYVSEKSESILDTDDNNIVDHLWMKNTVPFLKPSDWTKFKPIADSPVSYHLSLGSIEERKTWFKRLINFLKCCK</sequence>
<protein>
    <submittedName>
        <fullName evidence="2">Uncharacterized protein</fullName>
    </submittedName>
</protein>
<gene>
    <name evidence="2" type="ORF">APLA_LOCUS17099</name>
</gene>
<reference evidence="2 3" key="1">
    <citation type="submission" date="2020-04" db="EMBL/GenBank/DDBJ databases">
        <authorList>
            <person name="Wallbank WR R."/>
            <person name="Pardo Diaz C."/>
            <person name="Kozak K."/>
            <person name="Martin S."/>
            <person name="Jiggins C."/>
            <person name="Moest M."/>
            <person name="Warren A I."/>
            <person name="Byers J.R.P. K."/>
            <person name="Montejo-Kovacevich G."/>
            <person name="Yen C E."/>
        </authorList>
    </citation>
    <scope>NUCLEOTIDE SEQUENCE [LARGE SCALE GENOMIC DNA]</scope>
</reference>
<dbReference type="OrthoDB" id="616263at2759"/>
<dbReference type="AlphaFoldDB" id="A0A8S1BCW5"/>
<dbReference type="Proteomes" id="UP000494256">
    <property type="component" value="Unassembled WGS sequence"/>
</dbReference>
<comment type="caution">
    <text evidence="2">The sequence shown here is derived from an EMBL/GenBank/DDBJ whole genome shotgun (WGS) entry which is preliminary data.</text>
</comment>
<evidence type="ECO:0000313" key="2">
    <source>
        <dbReference type="EMBL" id="CAB3260618.1"/>
    </source>
</evidence>
<feature type="region of interest" description="Disordered" evidence="1">
    <location>
        <begin position="226"/>
        <end position="259"/>
    </location>
</feature>